<dbReference type="FunFam" id="3.50.50.60:FF:000002">
    <property type="entry name" value="tRNA uridine 5-carboxymethylaminomethyl modification enzyme MnmG"/>
    <property type="match status" value="1"/>
</dbReference>
<proteinExistence type="inferred from homology"/>
<dbReference type="SMART" id="SM01228">
    <property type="entry name" value="GIDA_assoc_3"/>
    <property type="match status" value="1"/>
</dbReference>
<dbReference type="InterPro" id="IPR047001">
    <property type="entry name" value="MnmG_C_subdom"/>
</dbReference>
<accession>E1IEN9</accession>
<name>E1IEN9_9CHLR</name>
<dbReference type="SUPFAM" id="SSF51905">
    <property type="entry name" value="FAD/NAD(P)-binding domain"/>
    <property type="match status" value="1"/>
</dbReference>
<dbReference type="HOGENOM" id="CLU_007831_2_2_0"/>
<dbReference type="GO" id="GO:0030488">
    <property type="term" value="P:tRNA methylation"/>
    <property type="evidence" value="ECO:0007669"/>
    <property type="project" value="TreeGrafter"/>
</dbReference>
<comment type="similarity">
    <text evidence="3 11">Belongs to the MnmG family.</text>
</comment>
<keyword evidence="11" id="KW-0963">Cytoplasm</keyword>
<dbReference type="NCBIfam" id="TIGR00136">
    <property type="entry name" value="mnmG_gidA"/>
    <property type="match status" value="1"/>
</dbReference>
<dbReference type="GO" id="GO:0005829">
    <property type="term" value="C:cytosol"/>
    <property type="evidence" value="ECO:0007669"/>
    <property type="project" value="TreeGrafter"/>
</dbReference>
<dbReference type="InterPro" id="IPR044920">
    <property type="entry name" value="MnmG_C_subdom_sf"/>
</dbReference>
<dbReference type="InterPro" id="IPR040131">
    <property type="entry name" value="MnmG_N"/>
</dbReference>
<evidence type="ECO:0000256" key="8">
    <source>
        <dbReference type="ARBA" id="ARBA00023027"/>
    </source>
</evidence>
<evidence type="ECO:0000256" key="6">
    <source>
        <dbReference type="ARBA" id="ARBA00022694"/>
    </source>
</evidence>
<dbReference type="PANTHER" id="PTHR11806">
    <property type="entry name" value="GLUCOSE INHIBITED DIVISION PROTEIN A"/>
    <property type="match status" value="1"/>
</dbReference>
<comment type="cofactor">
    <cofactor evidence="1 11">
        <name>FAD</name>
        <dbReference type="ChEBI" id="CHEBI:57692"/>
    </cofactor>
</comment>
<dbReference type="PROSITE" id="PS01280">
    <property type="entry name" value="GIDA_1"/>
    <property type="match status" value="1"/>
</dbReference>
<dbReference type="Proteomes" id="UP000054010">
    <property type="component" value="Unassembled WGS sequence"/>
</dbReference>
<dbReference type="InterPro" id="IPR036188">
    <property type="entry name" value="FAD/NAD-bd_sf"/>
</dbReference>
<comment type="caution">
    <text evidence="13">The sequence shown here is derived from an EMBL/GenBank/DDBJ whole genome shotgun (WGS) entry which is preliminary data.</text>
</comment>
<dbReference type="eggNOG" id="COG0445">
    <property type="taxonomic scope" value="Bacteria"/>
</dbReference>
<reference evidence="13 14" key="1">
    <citation type="journal article" date="2011" name="J. Bacteriol.">
        <title>Draft genome sequence of the anoxygenic filamentous phototrophic bacterium Oscillochloris trichoides subsp. DG-6.</title>
        <authorList>
            <person name="Kuznetsov B.B."/>
            <person name="Ivanovsky R.N."/>
            <person name="Keppen O.I."/>
            <person name="Sukhacheva M.V."/>
            <person name="Bumazhkin B.K."/>
            <person name="Patutina E.O."/>
            <person name="Beletsky A.V."/>
            <person name="Mardanov A.V."/>
            <person name="Baslerov R.V."/>
            <person name="Panteleeva A.N."/>
            <person name="Kolganova T.V."/>
            <person name="Ravin N.V."/>
            <person name="Skryabin K.G."/>
        </authorList>
    </citation>
    <scope>NUCLEOTIDE SEQUENCE [LARGE SCALE GENOMIC DNA]</scope>
    <source>
        <strain evidence="13 14">DG-6</strain>
    </source>
</reference>
<dbReference type="HAMAP" id="MF_00129">
    <property type="entry name" value="MnmG_GidA"/>
    <property type="match status" value="1"/>
</dbReference>
<dbReference type="STRING" id="765420.OSCT_1790"/>
<comment type="function">
    <text evidence="2 11">NAD-binding protein involved in the addition of a carboxymethylaminomethyl (cmnm) group at the wobble position (U34) of certain tRNAs, forming tRNA-cmnm(5)s(2)U34.</text>
</comment>
<dbReference type="Gene3D" id="1.10.150.570">
    <property type="entry name" value="GidA associated domain, C-terminal subdomain"/>
    <property type="match status" value="1"/>
</dbReference>
<comment type="subcellular location">
    <subcellularLocation>
        <location evidence="11">Cytoplasm</location>
    </subcellularLocation>
</comment>
<evidence type="ECO:0000256" key="7">
    <source>
        <dbReference type="ARBA" id="ARBA00022827"/>
    </source>
</evidence>
<protein>
    <recommendedName>
        <fullName evidence="4 11">tRNA uridine 5-carboxymethylaminomethyl modification enzyme MnmG</fullName>
    </recommendedName>
    <alternativeName>
        <fullName evidence="10 11">Glucose-inhibited division protein A</fullName>
    </alternativeName>
</protein>
<dbReference type="Pfam" id="PF21680">
    <property type="entry name" value="GIDA_C_1st"/>
    <property type="match status" value="1"/>
</dbReference>
<evidence type="ECO:0000256" key="1">
    <source>
        <dbReference type="ARBA" id="ARBA00001974"/>
    </source>
</evidence>
<evidence type="ECO:0000256" key="2">
    <source>
        <dbReference type="ARBA" id="ARBA00003717"/>
    </source>
</evidence>
<dbReference type="Pfam" id="PF13932">
    <property type="entry name" value="SAM_GIDA_C"/>
    <property type="match status" value="1"/>
</dbReference>
<organism evidence="13 14">
    <name type="scientific">Oscillochloris trichoides DG-6</name>
    <dbReference type="NCBI Taxonomy" id="765420"/>
    <lineage>
        <taxon>Bacteria</taxon>
        <taxon>Bacillati</taxon>
        <taxon>Chloroflexota</taxon>
        <taxon>Chloroflexia</taxon>
        <taxon>Chloroflexales</taxon>
        <taxon>Chloroflexineae</taxon>
        <taxon>Oscillochloridaceae</taxon>
        <taxon>Oscillochloris</taxon>
    </lineage>
</organism>
<evidence type="ECO:0000256" key="11">
    <source>
        <dbReference type="HAMAP-Rule" id="MF_00129"/>
    </source>
</evidence>
<keyword evidence="14" id="KW-1185">Reference proteome</keyword>
<comment type="caution">
    <text evidence="11">Lacks conserved residue(s) required for the propagation of feature annotation.</text>
</comment>
<keyword evidence="5 11" id="KW-0285">Flavoprotein</keyword>
<dbReference type="Gene3D" id="1.10.10.1800">
    <property type="entry name" value="tRNA uridine 5-carboxymethylaminomethyl modification enzyme MnmG/GidA"/>
    <property type="match status" value="1"/>
</dbReference>
<evidence type="ECO:0000256" key="5">
    <source>
        <dbReference type="ARBA" id="ARBA00022630"/>
    </source>
</evidence>
<evidence type="ECO:0000256" key="9">
    <source>
        <dbReference type="ARBA" id="ARBA00025948"/>
    </source>
</evidence>
<keyword evidence="6 11" id="KW-0819">tRNA processing</keyword>
<dbReference type="PROSITE" id="PS01281">
    <property type="entry name" value="GIDA_2"/>
    <property type="match status" value="1"/>
</dbReference>
<dbReference type="Gene3D" id="3.50.50.60">
    <property type="entry name" value="FAD/NAD(P)-binding domain"/>
    <property type="match status" value="2"/>
</dbReference>
<dbReference type="Pfam" id="PF01134">
    <property type="entry name" value="GIDA"/>
    <property type="match status" value="1"/>
</dbReference>
<evidence type="ECO:0000256" key="4">
    <source>
        <dbReference type="ARBA" id="ARBA00020461"/>
    </source>
</evidence>
<dbReference type="FunFam" id="1.10.150.570:FF:000001">
    <property type="entry name" value="tRNA uridine 5-carboxymethylaminomethyl modification enzyme MnmG"/>
    <property type="match status" value="1"/>
</dbReference>
<evidence type="ECO:0000313" key="13">
    <source>
        <dbReference type="EMBL" id="EFO80331.1"/>
    </source>
</evidence>
<dbReference type="InterPro" id="IPR020595">
    <property type="entry name" value="MnmG-rel_CS"/>
</dbReference>
<evidence type="ECO:0000313" key="14">
    <source>
        <dbReference type="Proteomes" id="UP000054010"/>
    </source>
</evidence>
<feature type="binding site" evidence="11">
    <location>
        <begin position="39"/>
        <end position="44"/>
    </location>
    <ligand>
        <name>FAD</name>
        <dbReference type="ChEBI" id="CHEBI:57692"/>
    </ligand>
</feature>
<dbReference type="AlphaFoldDB" id="E1IEN9"/>
<keyword evidence="8 11" id="KW-0520">NAD</keyword>
<feature type="binding site" evidence="11">
    <location>
        <begin position="327"/>
        <end position="341"/>
    </location>
    <ligand>
        <name>NAD(+)</name>
        <dbReference type="ChEBI" id="CHEBI:57540"/>
    </ligand>
</feature>
<dbReference type="EMBL" id="ADVR01000061">
    <property type="protein sequence ID" value="EFO80331.1"/>
    <property type="molecule type" value="Genomic_DNA"/>
</dbReference>
<evidence type="ECO:0000256" key="10">
    <source>
        <dbReference type="ARBA" id="ARBA00031800"/>
    </source>
</evidence>
<sequence>MQECRFNGNLQPRRIIDLLIAYYTILKAMHYLYDIIVVGAGHAGCEAANAAARMGCRTLLLTIDLDKIGYMPCNPSIGGPAKGHLVREIDALGGLMARVTDQSAIQIRVLNESKGPAVQSLRAQADKRHYAQVMKETLEQVPNLDVRQAMVEQIRMLAAEVDSDLTPYAFQVQTHTGYTYQARALVLTVGTFLRGRVITGEATWPAGRAGEAPAVALGENLAALGFPLVRLKTGTPPRVHAASIDFSQTDIQQGSRVPVAFGHYGPQERLPNPFTGPPCPYFPNPQRDGWRPQLPCYLVHTTPQFHAIIRDNLHRAPLFSGVIAGVGPRYCPSIEDKIVRFADKDRHGLFLEPEGWTTSEVYVQGCNTSLPEDVQWAMLRSIPALRNAELMRIGYAIEYDAVASGEIGADLQARRMAGLFLAGQVNGTTGYEEAAAQGLIAGINAVRYVRRQPAVILGRDQAYIGVLIDDLVTKEITEPYRMFTSRAEHRLLLRGDNADLRLTPLAYELGLVGAERLAAVEQKREAVAQLYGQLAGQRLFPTLAFNTALTEVGVDPLSQPMSVIDLLARPHVKYPQLQALLDLPVADAGVIEQLEISAKYGGYIERQQREVDRLRKMESRRIPATLDYTSLPGLRNEARQVLLRFRPATLGQAGRLAGITPADVTILLFALERQGVG</sequence>
<dbReference type="InterPro" id="IPR049312">
    <property type="entry name" value="GIDA_C_N"/>
</dbReference>
<gene>
    <name evidence="11" type="primary">mnmG</name>
    <name evidence="11" type="synonym">gidA</name>
    <name evidence="13" type="ORF">OSCT_1790</name>
</gene>
<dbReference type="InterPro" id="IPR026904">
    <property type="entry name" value="MnmG_C"/>
</dbReference>
<evidence type="ECO:0000256" key="3">
    <source>
        <dbReference type="ARBA" id="ARBA00007653"/>
    </source>
</evidence>
<dbReference type="InterPro" id="IPR004416">
    <property type="entry name" value="MnmG"/>
</dbReference>
<dbReference type="InterPro" id="IPR002218">
    <property type="entry name" value="MnmG-rel"/>
</dbReference>
<dbReference type="GO" id="GO:0002098">
    <property type="term" value="P:tRNA wobble uridine modification"/>
    <property type="evidence" value="ECO:0007669"/>
    <property type="project" value="InterPro"/>
</dbReference>
<dbReference type="GO" id="GO:0050660">
    <property type="term" value="F:flavin adenine dinucleotide binding"/>
    <property type="evidence" value="ECO:0007669"/>
    <property type="project" value="UniProtKB-UniRule"/>
</dbReference>
<feature type="domain" description="tRNA uridine 5-carboxymethylaminomethyl modification enzyme C-terminal subdomain" evidence="12">
    <location>
        <begin position="598"/>
        <end position="669"/>
    </location>
</feature>
<evidence type="ECO:0000259" key="12">
    <source>
        <dbReference type="SMART" id="SM01228"/>
    </source>
</evidence>
<keyword evidence="7 11" id="KW-0274">FAD</keyword>
<comment type="subunit">
    <text evidence="9 11">Homodimer. Heterotetramer of two MnmE and two MnmG subunits.</text>
</comment>
<dbReference type="PANTHER" id="PTHR11806:SF0">
    <property type="entry name" value="PROTEIN MTO1 HOMOLOG, MITOCHONDRIAL"/>
    <property type="match status" value="1"/>
</dbReference>